<dbReference type="InterPro" id="IPR038508">
    <property type="entry name" value="ArfGAP_dom_sf"/>
</dbReference>
<dbReference type="SMART" id="SM00105">
    <property type="entry name" value="ArfGap"/>
    <property type="match status" value="1"/>
</dbReference>
<dbReference type="SUPFAM" id="SSF103657">
    <property type="entry name" value="BAR/IMD domain-like"/>
    <property type="match status" value="1"/>
</dbReference>
<dbReference type="OrthoDB" id="5868361at2759"/>
<feature type="region of interest" description="Disordered" evidence="2">
    <location>
        <begin position="291"/>
        <end position="345"/>
    </location>
</feature>
<dbReference type="InterPro" id="IPR027267">
    <property type="entry name" value="AH/BAR_dom_sf"/>
</dbReference>
<evidence type="ECO:0000313" key="7">
    <source>
        <dbReference type="WBParaSite" id="ASIM_0001739801-mRNA-1"/>
    </source>
</evidence>
<evidence type="ECO:0000313" key="5">
    <source>
        <dbReference type="EMBL" id="VDK58756.1"/>
    </source>
</evidence>
<keyword evidence="6" id="KW-1185">Reference proteome</keyword>
<accession>A0A0M3K8V7</accession>
<dbReference type="InterPro" id="IPR001164">
    <property type="entry name" value="ArfGAP_dom"/>
</dbReference>
<evidence type="ECO:0000313" key="6">
    <source>
        <dbReference type="Proteomes" id="UP000267096"/>
    </source>
</evidence>
<dbReference type="PROSITE" id="PS50115">
    <property type="entry name" value="ARFGAP"/>
    <property type="match status" value="1"/>
</dbReference>
<feature type="compositionally biased region" description="Low complexity" evidence="2">
    <location>
        <begin position="306"/>
        <end position="316"/>
    </location>
</feature>
<dbReference type="InterPro" id="IPR043593">
    <property type="entry name" value="ASAP"/>
</dbReference>
<gene>
    <name evidence="5" type="ORF">ASIM_LOCUS16806</name>
</gene>
<dbReference type="WBParaSite" id="ASIM_0001739801-mRNA-1">
    <property type="protein sequence ID" value="ASIM_0001739801-mRNA-1"/>
    <property type="gene ID" value="ASIM_0001739801"/>
</dbReference>
<dbReference type="Gene3D" id="2.30.29.30">
    <property type="entry name" value="Pleckstrin-homology domain (PH domain)/Phosphotyrosine-binding domain (PTB)"/>
    <property type="match status" value="1"/>
</dbReference>
<feature type="compositionally biased region" description="Polar residues" evidence="2">
    <location>
        <begin position="323"/>
        <end position="345"/>
    </location>
</feature>
<dbReference type="PRINTS" id="PR00405">
    <property type="entry name" value="REVINTRACTNG"/>
</dbReference>
<dbReference type="Pfam" id="PF01412">
    <property type="entry name" value="ArfGap"/>
    <property type="match status" value="1"/>
</dbReference>
<evidence type="ECO:0000259" key="3">
    <source>
        <dbReference type="PROSITE" id="PS50003"/>
    </source>
</evidence>
<reference evidence="7" key="1">
    <citation type="submission" date="2017-02" db="UniProtKB">
        <authorList>
            <consortium name="WormBaseParasite"/>
        </authorList>
    </citation>
    <scope>IDENTIFICATION</scope>
</reference>
<evidence type="ECO:0000259" key="4">
    <source>
        <dbReference type="PROSITE" id="PS50115"/>
    </source>
</evidence>
<keyword evidence="1" id="KW-0479">Metal-binding</keyword>
<dbReference type="Proteomes" id="UP000267096">
    <property type="component" value="Unassembled WGS sequence"/>
</dbReference>
<dbReference type="GO" id="GO:0008270">
    <property type="term" value="F:zinc ion binding"/>
    <property type="evidence" value="ECO:0007669"/>
    <property type="project" value="UniProtKB-KW"/>
</dbReference>
<sequence length="855" mass="97054">MASTSHNNCTDNLISSFTASLKSDLDSPVTSNFGNHIADYHTQVQNIAEQIENDASEFERLRKISKDIEDGIGTLAKQLNAFAQVSKELAEKWTTKSENDTESDAAIALLKMELFMRNESELMNGQLRNWHNNMVHPLDLLVKSPNELKIKNVDKACREYDSKFVKTENETRKIAKQCGYTRSQLSHGELAEQLSKERIFVEYELCKFMLGADSFEDKRGAQLFRHFMELFRSQDIYYKERLKLNEHFRSDLERLEERMQARNATRCQQRNALFDLKTCLETHSEIIRNASGNRQMSRADSLLNRSSLSQSTISGSTDKSKQKLISSSANMTAQSQSNGSNADKSMLNQSAHHKVALTPMNQVPLNMSTSVHQQQQQSSNDERIDLNGYLFKKTNNKLHKLWQKRRCRLHNGYFCISHSDESLAPVRMDLRISDCKPSADDPKAFDFYCRDRTYHLQAETEALLQQWILAMKQEMERVKSKMLTSDDQTSSSVWLNQNASTERDMNDQLCISTLKALPGNLRCADCSSTKQVEWLSNIGSLVCIACSGVHRELGVHISRIHSIDLDVISAVEYLVPLATGNTLINRIFEYNETSCAQWKPTAECTRSDRQRFIQYKYRDRCYIEKVEQADRLFCDALRELDVEKAYRALLSPSLTSLPFEVNGPFQTLIQKTKAMSLVIAQLVVQLRIGLPSLESILVDCVNNANIDLLIILLQSHAFNSLLSNGFSLEPLERLAHKLGHHNIVELLCSVQSPERTLFKQFTIPASLISQASQSDSLSASSSSSSHLPNTNAEVDLIATNEQNSAQTPSAQIDVLMRNGTTIPVERGSFVSFYFHLHYSCFFVDSNFEMCFSIAM</sequence>
<dbReference type="InterPro" id="IPR011993">
    <property type="entry name" value="PH-like_dom_sf"/>
</dbReference>
<dbReference type="PROSITE" id="PS50003">
    <property type="entry name" value="PH_DOMAIN"/>
    <property type="match status" value="1"/>
</dbReference>
<dbReference type="GO" id="GO:0005096">
    <property type="term" value="F:GTPase activator activity"/>
    <property type="evidence" value="ECO:0007669"/>
    <property type="project" value="InterPro"/>
</dbReference>
<dbReference type="SUPFAM" id="SSF57863">
    <property type="entry name" value="ArfGap/RecO-like zinc finger"/>
    <property type="match status" value="1"/>
</dbReference>
<evidence type="ECO:0000256" key="1">
    <source>
        <dbReference type="PROSITE-ProRule" id="PRU00288"/>
    </source>
</evidence>
<reference evidence="5 6" key="2">
    <citation type="submission" date="2018-11" db="EMBL/GenBank/DDBJ databases">
        <authorList>
            <consortium name="Pathogen Informatics"/>
        </authorList>
    </citation>
    <scope>NUCLEOTIDE SEQUENCE [LARGE SCALE GENOMIC DNA]</scope>
</reference>
<dbReference type="InterPro" id="IPR001849">
    <property type="entry name" value="PH_domain"/>
</dbReference>
<dbReference type="SMART" id="SM00233">
    <property type="entry name" value="PH"/>
    <property type="match status" value="1"/>
</dbReference>
<dbReference type="InterPro" id="IPR037278">
    <property type="entry name" value="ARFGAP/RecO"/>
</dbReference>
<dbReference type="SUPFAM" id="SSF50729">
    <property type="entry name" value="PH domain-like"/>
    <property type="match status" value="1"/>
</dbReference>
<name>A0A0M3K8V7_ANISI</name>
<dbReference type="EMBL" id="UYRR01033430">
    <property type="protein sequence ID" value="VDK58756.1"/>
    <property type="molecule type" value="Genomic_DNA"/>
</dbReference>
<proteinExistence type="predicted"/>
<feature type="domain" description="Arf-GAP" evidence="4">
    <location>
        <begin position="508"/>
        <end position="630"/>
    </location>
</feature>
<dbReference type="AlphaFoldDB" id="A0A0M3K8V7"/>
<dbReference type="PANTHER" id="PTHR45854">
    <property type="entry name" value="ASAP FAMILY MEMBER"/>
    <property type="match status" value="1"/>
</dbReference>
<dbReference type="Pfam" id="PF00169">
    <property type="entry name" value="PH"/>
    <property type="match status" value="1"/>
</dbReference>
<keyword evidence="1" id="KW-0862">Zinc</keyword>
<dbReference type="Gene3D" id="1.20.1270.60">
    <property type="entry name" value="Arfaptin homology (AH) domain/BAR domain"/>
    <property type="match status" value="1"/>
</dbReference>
<keyword evidence="1" id="KW-0863">Zinc-finger</keyword>
<evidence type="ECO:0000256" key="2">
    <source>
        <dbReference type="SAM" id="MobiDB-lite"/>
    </source>
</evidence>
<dbReference type="Gene3D" id="1.10.220.150">
    <property type="entry name" value="Arf GTPase activating protein"/>
    <property type="match status" value="1"/>
</dbReference>
<protein>
    <submittedName>
        <fullName evidence="7">Arf-GAP with coiled-coil, ANK repeat and PH domain-containing protein 2</fullName>
    </submittedName>
</protein>
<organism evidence="7">
    <name type="scientific">Anisakis simplex</name>
    <name type="common">Herring worm</name>
    <dbReference type="NCBI Taxonomy" id="6269"/>
    <lineage>
        <taxon>Eukaryota</taxon>
        <taxon>Metazoa</taxon>
        <taxon>Ecdysozoa</taxon>
        <taxon>Nematoda</taxon>
        <taxon>Chromadorea</taxon>
        <taxon>Rhabditida</taxon>
        <taxon>Spirurina</taxon>
        <taxon>Ascaridomorpha</taxon>
        <taxon>Ascaridoidea</taxon>
        <taxon>Anisakidae</taxon>
        <taxon>Anisakis</taxon>
        <taxon>Anisakis simplex complex</taxon>
    </lineage>
</organism>
<dbReference type="PANTHER" id="PTHR45854:SF3">
    <property type="entry name" value="ARFGAP WITH SH3 DOMAIN, ANK REPEAT AND PH DOMAIN-CONTAINING PROTEIN"/>
    <property type="match status" value="1"/>
</dbReference>
<feature type="domain" description="PH" evidence="3">
    <location>
        <begin position="383"/>
        <end position="476"/>
    </location>
</feature>